<evidence type="ECO:0000256" key="1">
    <source>
        <dbReference type="SAM" id="MobiDB-lite"/>
    </source>
</evidence>
<keyword evidence="3" id="KW-1185">Reference proteome</keyword>
<reference evidence="2" key="1">
    <citation type="submission" date="2021-05" db="EMBL/GenBank/DDBJ databases">
        <authorList>
            <person name="Arsene-Ploetze F."/>
        </authorList>
    </citation>
    <scope>NUCLEOTIDE SEQUENCE</scope>
    <source>
        <strain evidence="2">DSM 42138</strain>
    </source>
</reference>
<protein>
    <submittedName>
        <fullName evidence="2">Uncharacterized protein</fullName>
    </submittedName>
</protein>
<sequence length="61" mass="6663">MQTPPPLPRRRPYGSVRLPAPVTAAPPPPPRPAAPDRWPDGRVRVPLLSVGALRAARRREA</sequence>
<dbReference type="AlphaFoldDB" id="A0A9W4GR32"/>
<organism evidence="2 3">
    <name type="scientific">Actinacidiphila cocklensis</name>
    <dbReference type="NCBI Taxonomy" id="887465"/>
    <lineage>
        <taxon>Bacteria</taxon>
        <taxon>Bacillati</taxon>
        <taxon>Actinomycetota</taxon>
        <taxon>Actinomycetes</taxon>
        <taxon>Kitasatosporales</taxon>
        <taxon>Streptomycetaceae</taxon>
        <taxon>Actinacidiphila</taxon>
    </lineage>
</organism>
<name>A0A9W4GR32_9ACTN</name>
<evidence type="ECO:0000313" key="3">
    <source>
        <dbReference type="Proteomes" id="UP001152519"/>
    </source>
</evidence>
<comment type="caution">
    <text evidence="2">The sequence shown here is derived from an EMBL/GenBank/DDBJ whole genome shotgun (WGS) entry which is preliminary data.</text>
</comment>
<dbReference type="Proteomes" id="UP001152519">
    <property type="component" value="Unassembled WGS sequence"/>
</dbReference>
<evidence type="ECO:0000313" key="2">
    <source>
        <dbReference type="EMBL" id="CAG6394007.1"/>
    </source>
</evidence>
<dbReference type="RefSeq" id="WP_251490020.1">
    <property type="nucleotide sequence ID" value="NZ_CAJSLV010000052.1"/>
</dbReference>
<feature type="region of interest" description="Disordered" evidence="1">
    <location>
        <begin position="1"/>
        <end position="41"/>
    </location>
</feature>
<feature type="compositionally biased region" description="Pro residues" evidence="1">
    <location>
        <begin position="24"/>
        <end position="33"/>
    </location>
</feature>
<dbReference type="EMBL" id="CAJSLV010000052">
    <property type="protein sequence ID" value="CAG6394007.1"/>
    <property type="molecule type" value="Genomic_DNA"/>
</dbReference>
<accession>A0A9W4GR32</accession>
<proteinExistence type="predicted"/>
<gene>
    <name evidence="2" type="ORF">SCOCK_230108</name>
</gene>